<gene>
    <name evidence="2" type="ORF">X777_02284</name>
</gene>
<sequence>MRDVTIFLDRCDQFALSVPGAGVESHDCSAFPLLSRSPRANFAREFPSNMLNCVTGDRFAVLIRAFQRRSKSELFARIRYLHCSTRAFSAYFVPFTRLANAASAIRRASSRKRRGESNHDKLVASSDDVEIAG</sequence>
<organism evidence="2 3">
    <name type="scientific">Ooceraea biroi</name>
    <name type="common">Clonal raider ant</name>
    <name type="synonym">Cerapachys biroi</name>
    <dbReference type="NCBI Taxonomy" id="2015173"/>
    <lineage>
        <taxon>Eukaryota</taxon>
        <taxon>Metazoa</taxon>
        <taxon>Ecdysozoa</taxon>
        <taxon>Arthropoda</taxon>
        <taxon>Hexapoda</taxon>
        <taxon>Insecta</taxon>
        <taxon>Pterygota</taxon>
        <taxon>Neoptera</taxon>
        <taxon>Endopterygota</taxon>
        <taxon>Hymenoptera</taxon>
        <taxon>Apocrita</taxon>
        <taxon>Aculeata</taxon>
        <taxon>Formicoidea</taxon>
        <taxon>Formicidae</taxon>
        <taxon>Dorylinae</taxon>
        <taxon>Ooceraea</taxon>
    </lineage>
</organism>
<feature type="region of interest" description="Disordered" evidence="1">
    <location>
        <begin position="109"/>
        <end position="133"/>
    </location>
</feature>
<keyword evidence="3" id="KW-1185">Reference proteome</keyword>
<reference evidence="2 3" key="1">
    <citation type="journal article" date="2014" name="Curr. Biol.">
        <title>The genome of the clonal raider ant Cerapachys biroi.</title>
        <authorList>
            <person name="Oxley P.R."/>
            <person name="Ji L."/>
            <person name="Fetter-Pruneda I."/>
            <person name="McKenzie S.K."/>
            <person name="Li C."/>
            <person name="Hu H."/>
            <person name="Zhang G."/>
            <person name="Kronauer D.J."/>
        </authorList>
    </citation>
    <scope>NUCLEOTIDE SEQUENCE [LARGE SCALE GENOMIC DNA]</scope>
</reference>
<evidence type="ECO:0000313" key="2">
    <source>
        <dbReference type="EMBL" id="EZA56680.1"/>
    </source>
</evidence>
<evidence type="ECO:0000313" key="3">
    <source>
        <dbReference type="Proteomes" id="UP000053097"/>
    </source>
</evidence>
<accession>A0A026WKX6</accession>
<evidence type="ECO:0000256" key="1">
    <source>
        <dbReference type="SAM" id="MobiDB-lite"/>
    </source>
</evidence>
<proteinExistence type="predicted"/>
<dbReference type="Proteomes" id="UP000053097">
    <property type="component" value="Unassembled WGS sequence"/>
</dbReference>
<protein>
    <submittedName>
        <fullName evidence="2">Uncharacterized protein</fullName>
    </submittedName>
</protein>
<name>A0A026WKX6_OOCBI</name>
<dbReference type="EMBL" id="KK107159">
    <property type="protein sequence ID" value="EZA56680.1"/>
    <property type="molecule type" value="Genomic_DNA"/>
</dbReference>
<dbReference type="AlphaFoldDB" id="A0A026WKX6"/>